<dbReference type="InterPro" id="IPR036709">
    <property type="entry name" value="Autotransporte_beta_dom_sf"/>
</dbReference>
<evidence type="ECO:0000256" key="1">
    <source>
        <dbReference type="SAM" id="MobiDB-lite"/>
    </source>
</evidence>
<organism evidence="3">
    <name type="scientific">Leptotrichia rugosa</name>
    <dbReference type="NCBI Taxonomy" id="3239302"/>
    <lineage>
        <taxon>Bacteria</taxon>
        <taxon>Fusobacteriati</taxon>
        <taxon>Fusobacteriota</taxon>
        <taxon>Fusobacteriia</taxon>
        <taxon>Fusobacteriales</taxon>
        <taxon>Leptotrichiaceae</taxon>
        <taxon>Leptotrichia</taxon>
    </lineage>
</organism>
<sequence>MVQNYFISLNPAGVGGKPLWGWSDGTGVEQHRTATINADVNLHGASSDGISTLARLELQLYNIDKESTINADTSEWEIASSNSTLLNKGNLNLVDGYNLVGMMIDIERSNDTDKVQDKVINDGVININSQKSVGIDFGKYMNGLLKVDVELGTINVNGSNNYGFRMSNIFDGTTDYYKDEDGSSPTNGVVHMTFKGDDYYNEATVDGKGKTITVAGNNNVGVSISKGMSATGSSINNHGNNANKNGNTSAVVANGSSQKYGTTNPIANVKNLNILVTGSNNVGIYVGGGATPATANIGVNSEITVSGTNSTGIYNQGTVNINDNNKITGIGGTTGIYSDGGTINNSLSKVATININDTTKTASGVYIKNGAQVNLTNAAINVQGGSAGVTSEDTKGAATPSNLNLTGATLTYNGEGYAVYSNNGKINLTNATINLDGKATGFSRENASDLIFSNTKFIALSDDVTVSNLKNIIPALNQNNLNNEINGALGLGLSVSGAPGINNYKLANIDGATLNINSNIDKNAVANGTGDINASTYVRNTTFQRTNIILNSGYNVSSLLNSAELANIKKGAVVGLDISSSRSAASNGETGITMQSGSYIKADRTDGGSGAVGLYVNYGQVQVDNGSTINVEKEATNAANDSAVGIYTVNGTKVTNNGILNIGGNNSVGIIGLAYRVDTAGNVVGAEFGAGAIGQGKSDVSNGGSINLNGNGATGIYVRNNANTSINDVKALSTGAITIDGNSSVGIIGEGSSTVINDVTGVINVKGQESVGLFGGPNLQTGNNAPGSSKLINNGIINVATSTSSNFNTGIFTKDAGTSIENNGSIITGDNSYGIYGVGDITTGSNSLTKVGNNGVAIFSTSSLLNLNGTVTVGQNEAVGLFTTGTNPVTINGNIQNFNIGDGSYGYVLMGSGGTTLLSNTPNVTVGNDTVFIYSADKFGTITNNTALSSTGSNNYGIYSAQDVINNANINYSSGVGNVAIYSTNGTITNNAIIDVSASDTITDPDNKKYGIGMATGYYNENTRSVTNQGTIVNNGTINVTKDGSIGMYAVGSGSIAINSATGVINLDGNNTTGMYIDKNAVGINYGTIQTVANSSGTRIIGVVVANGGIIKNYGQIIISGNGNVGIYKQNANPSSVMEGETDPVTGARGTITATNGAKKNGTPNTDTSKRIKGLEIQARGLSPVVIKRNNIVVTPDTVDTVAATPQPNYVTVNSKLVNLGEIPNTARSGNGNKNLGTITSIGMYVDTSGVNYTNRIKGIQYLKGLEKIDLIFGSEAASYTNAKDIKVANNILEPYNKAILEAVNLGVDAEWILNSGNLNWIATATQKSDSTLSAVYLSKIPYTSYALDGDTDNYNFLDGLEQRYGVDWYGDRGSREKILFNKLNDLGKSETKIFTQAVDEMKGYEYSNTQHRIKETTDILSKEFEYLRKDWRNPSKQNNKIKVFGQKNEYKTDTAGIIDYTSNAYGVAYVHEDETVKMGDSQGWYAGAVKNHFKFEDLGGSRENQTMIKAGLFKTISPANDHNGSLRWTVAADMFGGIDEMKRRYWIVDDIFNARSDYYSYGTSLKTELEYDIRLSERAHLRPYGALKMEYGKFTNIKEDDGEIRLKIDSNDYFSVKPEIGAEFKYIQPLALRTQLSVGLSADYENELGRLDDVNNKAKVRYTAADWYNLRNEKENKRGNGKFDLNIGLDNTRFGMTLNAGYDTNGKNIRSGIGFRAIY</sequence>
<evidence type="ECO:0000259" key="2">
    <source>
        <dbReference type="PROSITE" id="PS51208"/>
    </source>
</evidence>
<evidence type="ECO:0000313" key="3">
    <source>
        <dbReference type="EMBL" id="XDU67738.1"/>
    </source>
</evidence>
<proteinExistence type="predicted"/>
<dbReference type="SUPFAM" id="SSF103515">
    <property type="entry name" value="Autotransporter"/>
    <property type="match status" value="1"/>
</dbReference>
<dbReference type="SMART" id="SM00869">
    <property type="entry name" value="Autotransporter"/>
    <property type="match status" value="1"/>
</dbReference>
<dbReference type="PROSITE" id="PS51208">
    <property type="entry name" value="AUTOTRANSPORTER"/>
    <property type="match status" value="1"/>
</dbReference>
<dbReference type="InterPro" id="IPR005546">
    <property type="entry name" value="Autotransporte_beta"/>
</dbReference>
<dbReference type="Pfam" id="PF03797">
    <property type="entry name" value="Autotransporter"/>
    <property type="match status" value="1"/>
</dbReference>
<name>A0AB39VLK1_9FUSO</name>
<feature type="compositionally biased region" description="Polar residues" evidence="1">
    <location>
        <begin position="1152"/>
        <end position="1167"/>
    </location>
</feature>
<feature type="region of interest" description="Disordered" evidence="1">
    <location>
        <begin position="1150"/>
        <end position="1169"/>
    </location>
</feature>
<feature type="domain" description="Autotransporter" evidence="2">
    <location>
        <begin position="1433"/>
        <end position="1720"/>
    </location>
</feature>
<gene>
    <name evidence="3" type="ORF">AB8B22_04820</name>
</gene>
<dbReference type="EMBL" id="CP165644">
    <property type="protein sequence ID" value="XDU67738.1"/>
    <property type="molecule type" value="Genomic_DNA"/>
</dbReference>
<dbReference type="RefSeq" id="WP_369711869.1">
    <property type="nucleotide sequence ID" value="NZ_CP165644.1"/>
</dbReference>
<accession>A0AB39VLK1</accession>
<protein>
    <submittedName>
        <fullName evidence="3">Autotransporter domain-containing protein</fullName>
    </submittedName>
</protein>
<dbReference type="KEGG" id="lrug:AB8B22_04820"/>
<reference evidence="3" key="1">
    <citation type="submission" date="2024-07" db="EMBL/GenBank/DDBJ databases">
        <authorList>
            <person name="Li X.-J."/>
            <person name="Wang X."/>
        </authorList>
    </citation>
    <scope>NUCLEOTIDE SEQUENCE</scope>
    <source>
        <strain evidence="3">HSP-334</strain>
    </source>
</reference>